<evidence type="ECO:0000256" key="1">
    <source>
        <dbReference type="ARBA" id="ARBA00004496"/>
    </source>
</evidence>
<feature type="domain" description="Lysidine-tRNA(Ile) synthetase C-terminal" evidence="9">
    <location>
        <begin position="359"/>
        <end position="432"/>
    </location>
</feature>
<dbReference type="Gene3D" id="3.40.50.620">
    <property type="entry name" value="HUPs"/>
    <property type="match status" value="1"/>
</dbReference>
<dbReference type="EC" id="6.3.4.19" evidence="8"/>
<dbReference type="CDD" id="cd01992">
    <property type="entry name" value="TilS_N"/>
    <property type="match status" value="1"/>
</dbReference>
<dbReference type="STRING" id="886377.Murru_3263"/>
<gene>
    <name evidence="8" type="primary">tilS</name>
    <name evidence="10" type="ordered locus">Murru_3263</name>
</gene>
<keyword evidence="4 8" id="KW-0819">tRNA processing</keyword>
<sequence>MFPKFKQHINSEMPFLKGKKLLLACSGGVDSVTLAHLCVAADLDIGLAHCNFTLRSDESDGDEVFVRQLATTLGIEVFVKQFETEQYAQTHRLSVQMAARELRYQWFSELLETKGFDYILTAHHANDSLETFLINLSRGTGIEGLSGIPEVNEQVVRPLLPFSQQEILAYAKSEKIAWREDSSNASTKYLRNKIRHQIVPVLKELHPTFLQNFLNTQNHLQQTNSLASNHLNELKSKLFEQRDGDIKISITALEKLQPLDAYLYGLFKDYGFTEWNDVKDLLSAMSGKQVVSKTHRLLKDRDFLILSEIKNTVNGTYLVHVDGTPSELPIKLKLENVETLEKQGRNVVFLDKEKLNFPLVLRNWEKGDYFYPFGMQGKKKLSKFFKDEKLDVISKEKQWLLCSSDNEIVWVVGKRADERFKVEDSTRQIIKITQLT</sequence>
<keyword evidence="3 8" id="KW-0436">Ligase</keyword>
<evidence type="ECO:0000256" key="5">
    <source>
        <dbReference type="ARBA" id="ARBA00022741"/>
    </source>
</evidence>
<dbReference type="PANTHER" id="PTHR43033:SF1">
    <property type="entry name" value="TRNA(ILE)-LYSIDINE SYNTHASE-RELATED"/>
    <property type="match status" value="1"/>
</dbReference>
<keyword evidence="2 8" id="KW-0963">Cytoplasm</keyword>
<dbReference type="OrthoDB" id="9807403at2"/>
<comment type="function">
    <text evidence="8">Ligates lysine onto the cytidine present at position 34 of the AUA codon-specific tRNA(Ile) that contains the anticodon CAU, in an ATP-dependent manner. Cytidine is converted to lysidine, thus changing the amino acid specificity of the tRNA from methionine to isoleucine.</text>
</comment>
<evidence type="ECO:0000256" key="4">
    <source>
        <dbReference type="ARBA" id="ARBA00022694"/>
    </source>
</evidence>
<dbReference type="Pfam" id="PF01171">
    <property type="entry name" value="ATP_bind_3"/>
    <property type="match status" value="1"/>
</dbReference>
<name>G2PME9_ALLRU</name>
<evidence type="ECO:0000256" key="7">
    <source>
        <dbReference type="ARBA" id="ARBA00048539"/>
    </source>
</evidence>
<dbReference type="EMBL" id="CP002999">
    <property type="protein sequence ID" value="AEM72282.1"/>
    <property type="molecule type" value="Genomic_DNA"/>
</dbReference>
<dbReference type="InterPro" id="IPR012795">
    <property type="entry name" value="tRNA_Ile_lys_synt_N"/>
</dbReference>
<dbReference type="GO" id="GO:0005737">
    <property type="term" value="C:cytoplasm"/>
    <property type="evidence" value="ECO:0007669"/>
    <property type="project" value="UniProtKB-SubCell"/>
</dbReference>
<dbReference type="HAMAP" id="MF_01161">
    <property type="entry name" value="tRNA_Ile_lys_synt"/>
    <property type="match status" value="1"/>
</dbReference>
<dbReference type="Pfam" id="PF11734">
    <property type="entry name" value="TilS_C"/>
    <property type="match status" value="1"/>
</dbReference>
<evidence type="ECO:0000256" key="3">
    <source>
        <dbReference type="ARBA" id="ARBA00022598"/>
    </source>
</evidence>
<dbReference type="SMART" id="SM00977">
    <property type="entry name" value="TilS_C"/>
    <property type="match status" value="1"/>
</dbReference>
<dbReference type="SUPFAM" id="SSF56037">
    <property type="entry name" value="PheT/TilS domain"/>
    <property type="match status" value="1"/>
</dbReference>
<keyword evidence="11" id="KW-1185">Reference proteome</keyword>
<evidence type="ECO:0000256" key="8">
    <source>
        <dbReference type="HAMAP-Rule" id="MF_01161"/>
    </source>
</evidence>
<dbReference type="NCBIfam" id="TIGR02433">
    <property type="entry name" value="lysidine_TilS_C"/>
    <property type="match status" value="1"/>
</dbReference>
<accession>G2PME9</accession>
<dbReference type="HOGENOM" id="CLU_018869_0_1_10"/>
<comment type="domain">
    <text evidence="8">The N-terminal region contains the highly conserved SGGXDS motif, predicted to be a P-loop motif involved in ATP binding.</text>
</comment>
<dbReference type="GO" id="GO:0032267">
    <property type="term" value="F:tRNA(Ile)-lysidine synthase activity"/>
    <property type="evidence" value="ECO:0007669"/>
    <property type="project" value="UniProtKB-EC"/>
</dbReference>
<keyword evidence="6 8" id="KW-0067">ATP-binding</keyword>
<dbReference type="PANTHER" id="PTHR43033">
    <property type="entry name" value="TRNA(ILE)-LYSIDINE SYNTHASE-RELATED"/>
    <property type="match status" value="1"/>
</dbReference>
<comment type="similarity">
    <text evidence="8">Belongs to the tRNA(Ile)-lysidine synthase family.</text>
</comment>
<comment type="subcellular location">
    <subcellularLocation>
        <location evidence="1 8">Cytoplasm</location>
    </subcellularLocation>
</comment>
<evidence type="ECO:0000256" key="2">
    <source>
        <dbReference type="ARBA" id="ARBA00022490"/>
    </source>
</evidence>
<reference evidence="11" key="1">
    <citation type="submission" date="2011-08" db="EMBL/GenBank/DDBJ databases">
        <title>The complete genome of Muricauda ruestringensis DSM 13258.</title>
        <authorList>
            <person name="Lucas S."/>
            <person name="Han J."/>
            <person name="Lapidus A."/>
            <person name="Bruce D."/>
            <person name="Goodwin L."/>
            <person name="Pitluck S."/>
            <person name="Peters L."/>
            <person name="Kyrpides N."/>
            <person name="Mavromatis K."/>
            <person name="Ivanova N."/>
            <person name="Ovchinnikova G."/>
            <person name="Teshima H."/>
            <person name="Detter J.C."/>
            <person name="Tapia R."/>
            <person name="Han C."/>
            <person name="Land M."/>
            <person name="Hauser L."/>
            <person name="Markowitz V."/>
            <person name="Cheng J.-F."/>
            <person name="Hugenholtz P."/>
            <person name="Woyke T."/>
            <person name="Wu D."/>
            <person name="Spring S."/>
            <person name="Schroeder M."/>
            <person name="Brambilla E."/>
            <person name="Klenk H.-P."/>
            <person name="Eisen J.A."/>
        </authorList>
    </citation>
    <scope>NUCLEOTIDE SEQUENCE [LARGE SCALE GENOMIC DNA]</scope>
    <source>
        <strain evidence="11">DSM 13258 / LMG 19739 / B1</strain>
    </source>
</reference>
<evidence type="ECO:0000259" key="9">
    <source>
        <dbReference type="SMART" id="SM00977"/>
    </source>
</evidence>
<dbReference type="InterPro" id="IPR014729">
    <property type="entry name" value="Rossmann-like_a/b/a_fold"/>
</dbReference>
<dbReference type="InterPro" id="IPR012094">
    <property type="entry name" value="tRNA_Ile_lys_synt"/>
</dbReference>
<dbReference type="NCBIfam" id="TIGR02432">
    <property type="entry name" value="lysidine_TilS_N"/>
    <property type="match status" value="1"/>
</dbReference>
<dbReference type="Proteomes" id="UP000008908">
    <property type="component" value="Chromosome"/>
</dbReference>
<dbReference type="GO" id="GO:0005524">
    <property type="term" value="F:ATP binding"/>
    <property type="evidence" value="ECO:0007669"/>
    <property type="project" value="UniProtKB-UniRule"/>
</dbReference>
<dbReference type="SUPFAM" id="SSF52402">
    <property type="entry name" value="Adenine nucleotide alpha hydrolases-like"/>
    <property type="match status" value="1"/>
</dbReference>
<protein>
    <recommendedName>
        <fullName evidence="8">tRNA(Ile)-lysidine synthase</fullName>
        <ecNumber evidence="8">6.3.4.19</ecNumber>
    </recommendedName>
    <alternativeName>
        <fullName evidence="8">tRNA(Ile)-2-lysyl-cytidine synthase</fullName>
    </alternativeName>
    <alternativeName>
        <fullName evidence="8">tRNA(Ile)-lysidine synthetase</fullName>
    </alternativeName>
</protein>
<dbReference type="AlphaFoldDB" id="G2PME9"/>
<evidence type="ECO:0000313" key="11">
    <source>
        <dbReference type="Proteomes" id="UP000008908"/>
    </source>
</evidence>
<dbReference type="InterPro" id="IPR011063">
    <property type="entry name" value="TilS/TtcA_N"/>
</dbReference>
<dbReference type="eggNOG" id="COG0037">
    <property type="taxonomic scope" value="Bacteria"/>
</dbReference>
<evidence type="ECO:0000313" key="10">
    <source>
        <dbReference type="EMBL" id="AEM72282.1"/>
    </source>
</evidence>
<organism evidence="10 11">
    <name type="scientific">Allomuricauda ruestringensis (strain DSM 13258 / CIP 107369 / LMG 19739 / B1)</name>
    <name type="common">Muricauda ruestringensis</name>
    <dbReference type="NCBI Taxonomy" id="886377"/>
    <lineage>
        <taxon>Bacteria</taxon>
        <taxon>Pseudomonadati</taxon>
        <taxon>Bacteroidota</taxon>
        <taxon>Flavobacteriia</taxon>
        <taxon>Flavobacteriales</taxon>
        <taxon>Flavobacteriaceae</taxon>
        <taxon>Flagellimonas</taxon>
    </lineage>
</organism>
<evidence type="ECO:0000256" key="6">
    <source>
        <dbReference type="ARBA" id="ARBA00022840"/>
    </source>
</evidence>
<reference evidence="10 11" key="2">
    <citation type="journal article" date="2012" name="Stand. Genomic Sci.">
        <title>Complete genome sequence of the facultatively anaerobic, appendaged bacterium Muricauda ruestringensis type strain (B1(T)).</title>
        <authorList>
            <person name="Huntemann M."/>
            <person name="Teshima H."/>
            <person name="Lapidus A."/>
            <person name="Nolan M."/>
            <person name="Lucas S."/>
            <person name="Hammon N."/>
            <person name="Deshpande S."/>
            <person name="Cheng J.F."/>
            <person name="Tapia R."/>
            <person name="Goodwin L.A."/>
            <person name="Pitluck S."/>
            <person name="Liolios K."/>
            <person name="Pagani I."/>
            <person name="Ivanova N."/>
            <person name="Mavromatis K."/>
            <person name="Mikhailova N."/>
            <person name="Pati A."/>
            <person name="Chen A."/>
            <person name="Palaniappan K."/>
            <person name="Land M."/>
            <person name="Hauser L."/>
            <person name="Pan C."/>
            <person name="Brambilla E.M."/>
            <person name="Rohde M."/>
            <person name="Spring S."/>
            <person name="Goker M."/>
            <person name="Detter J.C."/>
            <person name="Bristow J."/>
            <person name="Eisen J.A."/>
            <person name="Markowitz V."/>
            <person name="Hugenholtz P."/>
            <person name="Kyrpides N.C."/>
            <person name="Klenk H.P."/>
            <person name="Woyke T."/>
        </authorList>
    </citation>
    <scope>NUCLEOTIDE SEQUENCE [LARGE SCALE GENOMIC DNA]</scope>
    <source>
        <strain evidence="11">DSM 13258 / LMG 19739 / B1</strain>
    </source>
</reference>
<comment type="catalytic activity">
    <reaction evidence="7 8">
        <text>cytidine(34) in tRNA(Ile2) + L-lysine + ATP = lysidine(34) in tRNA(Ile2) + AMP + diphosphate + H(+)</text>
        <dbReference type="Rhea" id="RHEA:43744"/>
        <dbReference type="Rhea" id="RHEA-COMP:10625"/>
        <dbReference type="Rhea" id="RHEA-COMP:10670"/>
        <dbReference type="ChEBI" id="CHEBI:15378"/>
        <dbReference type="ChEBI" id="CHEBI:30616"/>
        <dbReference type="ChEBI" id="CHEBI:32551"/>
        <dbReference type="ChEBI" id="CHEBI:33019"/>
        <dbReference type="ChEBI" id="CHEBI:82748"/>
        <dbReference type="ChEBI" id="CHEBI:83665"/>
        <dbReference type="ChEBI" id="CHEBI:456215"/>
        <dbReference type="EC" id="6.3.4.19"/>
    </reaction>
</comment>
<dbReference type="GO" id="GO:0006400">
    <property type="term" value="P:tRNA modification"/>
    <property type="evidence" value="ECO:0007669"/>
    <property type="project" value="UniProtKB-UniRule"/>
</dbReference>
<keyword evidence="5 8" id="KW-0547">Nucleotide-binding</keyword>
<proteinExistence type="inferred from homology"/>
<feature type="binding site" evidence="8">
    <location>
        <begin position="26"/>
        <end position="31"/>
    </location>
    <ligand>
        <name>ATP</name>
        <dbReference type="ChEBI" id="CHEBI:30616"/>
    </ligand>
</feature>
<dbReference type="KEGG" id="mrs:Murru_3263"/>
<dbReference type="InterPro" id="IPR012796">
    <property type="entry name" value="Lysidine-tRNA-synth_C"/>
</dbReference>